<accession>M9LKY5</accession>
<geneLocation type="plasmid" evidence="2">
    <name>pPOP15.9</name>
</geneLocation>
<gene>
    <name evidence="3" type="ORF">PPOP_0088</name>
</gene>
<feature type="transmembrane region" description="Helical" evidence="1">
    <location>
        <begin position="28"/>
        <end position="47"/>
    </location>
</feature>
<dbReference type="AlphaFoldDB" id="M9LKY5"/>
<dbReference type="Proteomes" id="UP000029453">
    <property type="component" value="Unassembled WGS sequence"/>
</dbReference>
<keyword evidence="1" id="KW-0472">Membrane</keyword>
<keyword evidence="1" id="KW-1133">Transmembrane helix</keyword>
<keyword evidence="4" id="KW-1185">Reference proteome</keyword>
<keyword evidence="2" id="KW-0614">Plasmid</keyword>
<protein>
    <submittedName>
        <fullName evidence="3">Fe-S oxidoreductase</fullName>
    </submittedName>
</protein>
<evidence type="ECO:0000313" key="2">
    <source>
        <dbReference type="EMBL" id="BAQ95607.1"/>
    </source>
</evidence>
<evidence type="ECO:0000313" key="4">
    <source>
        <dbReference type="Proteomes" id="UP000029453"/>
    </source>
</evidence>
<evidence type="ECO:0000313" key="3">
    <source>
        <dbReference type="EMBL" id="GAC40761.1"/>
    </source>
</evidence>
<proteinExistence type="predicted"/>
<sequence length="72" mass="8195">MVIYSVTECTDIEYIDEGMNKIMKFKKMFILATVVASMMLMSQSAFADPSSNKERSSNKGRVIILNCWGCRM</sequence>
<organism evidence="3 4">
    <name type="scientific">Paenibacillus popilliae ATCC 14706</name>
    <dbReference type="NCBI Taxonomy" id="1212764"/>
    <lineage>
        <taxon>Bacteria</taxon>
        <taxon>Bacillati</taxon>
        <taxon>Bacillota</taxon>
        <taxon>Bacilli</taxon>
        <taxon>Bacillales</taxon>
        <taxon>Paenibacillaceae</taxon>
        <taxon>Paenibacillus</taxon>
    </lineage>
</organism>
<dbReference type="EMBL" id="BALG01000004">
    <property type="protein sequence ID" value="GAC40761.1"/>
    <property type="molecule type" value="Genomic_DNA"/>
</dbReference>
<reference evidence="2" key="2">
    <citation type="journal article" date="2015" name="Meta Gene">
        <title>Characterization of KfrA proteins encoded by a plasmid of Paenibacillus popilliae ATCC 14706(T).</title>
        <authorList>
            <person name="Iiyama K."/>
            <person name="Mon H."/>
            <person name="Mori K."/>
            <person name="Mitsudome T."/>
            <person name="Lee J.M."/>
            <person name="Kusakabe T."/>
            <person name="Tashiro K."/>
            <person name="Asano S."/>
            <person name="Yasunaga-Aoki C."/>
        </authorList>
    </citation>
    <scope>NUCLEOTIDE SEQUENCE</scope>
    <source>
        <strain evidence="2">ATCC 14706</strain>
        <plasmid evidence="2">pPOP15.9</plasmid>
    </source>
</reference>
<keyword evidence="1" id="KW-0812">Transmembrane</keyword>
<name>M9LKY5_PAEPP</name>
<reference evidence="3 4" key="1">
    <citation type="submission" date="2012-10" db="EMBL/GenBank/DDBJ databases">
        <title>Draft Genome Sequence of Paenibacillus popilliae ATCC 14706T.</title>
        <authorList>
            <person name="Iiyama K."/>
            <person name="Mori K."/>
            <person name="Mon H."/>
            <person name="Chieda Y."/>
            <person name="Lee J.M."/>
            <person name="Kusakabe T."/>
            <person name="Tashiro K."/>
            <person name="Asano S."/>
            <person name="Yasunaga-Aoki C."/>
            <person name="Shimizu S."/>
        </authorList>
    </citation>
    <scope>NUCLEOTIDE SEQUENCE [LARGE SCALE GENOMIC DNA]</scope>
    <source>
        <strain evidence="3 4">ATCC 14706</strain>
    </source>
</reference>
<dbReference type="EMBL" id="AB931111">
    <property type="protein sequence ID" value="BAQ95607.1"/>
    <property type="molecule type" value="Genomic_DNA"/>
</dbReference>
<evidence type="ECO:0000256" key="1">
    <source>
        <dbReference type="SAM" id="Phobius"/>
    </source>
</evidence>